<keyword evidence="4 6" id="KW-1133">Transmembrane helix</keyword>
<sequence length="109" mass="12106">MKEVLKNYSGIILLLLGIAIGSIIGVTAPGIVDYIKPLGDIFLNLLFVSVVPLVFFAVSNSIASLEQGSKFGENHFSDVLYFSVFHFNGSRFYDLCGVCISRFRSFRQF</sequence>
<dbReference type="Gene3D" id="1.10.3860.10">
    <property type="entry name" value="Sodium:dicarboxylate symporter"/>
    <property type="match status" value="1"/>
</dbReference>
<feature type="transmembrane region" description="Helical" evidence="6">
    <location>
        <begin position="41"/>
        <end position="63"/>
    </location>
</feature>
<evidence type="ECO:0000256" key="4">
    <source>
        <dbReference type="ARBA" id="ARBA00022989"/>
    </source>
</evidence>
<evidence type="ECO:0000256" key="5">
    <source>
        <dbReference type="ARBA" id="ARBA00023136"/>
    </source>
</evidence>
<dbReference type="EMBL" id="UFVQ01000003">
    <property type="protein sequence ID" value="STC93860.1"/>
    <property type="molecule type" value="Genomic_DNA"/>
</dbReference>
<dbReference type="GO" id="GO:0015293">
    <property type="term" value="F:symporter activity"/>
    <property type="evidence" value="ECO:0007669"/>
    <property type="project" value="InterPro"/>
</dbReference>
<protein>
    <submittedName>
        <fullName evidence="7">C4-dicarboxylate transporter DctA</fullName>
    </submittedName>
</protein>
<keyword evidence="5 6" id="KW-0472">Membrane</keyword>
<name>A0A376DQM9_CHRCU</name>
<keyword evidence="2" id="KW-0813">Transport</keyword>
<evidence type="ECO:0000313" key="7">
    <source>
        <dbReference type="EMBL" id="STC93860.1"/>
    </source>
</evidence>
<organism evidence="7 8">
    <name type="scientific">Chryseobacterium carnipullorum</name>
    <dbReference type="NCBI Taxonomy" id="1124835"/>
    <lineage>
        <taxon>Bacteria</taxon>
        <taxon>Pseudomonadati</taxon>
        <taxon>Bacteroidota</taxon>
        <taxon>Flavobacteriia</taxon>
        <taxon>Flavobacteriales</taxon>
        <taxon>Weeksellaceae</taxon>
        <taxon>Chryseobacterium group</taxon>
        <taxon>Chryseobacterium</taxon>
    </lineage>
</organism>
<keyword evidence="3 6" id="KW-0812">Transmembrane</keyword>
<evidence type="ECO:0000256" key="2">
    <source>
        <dbReference type="ARBA" id="ARBA00022448"/>
    </source>
</evidence>
<evidence type="ECO:0000256" key="1">
    <source>
        <dbReference type="ARBA" id="ARBA00004141"/>
    </source>
</evidence>
<evidence type="ECO:0000256" key="3">
    <source>
        <dbReference type="ARBA" id="ARBA00022692"/>
    </source>
</evidence>
<dbReference type="AlphaFoldDB" id="A0A376DQM9"/>
<feature type="transmembrane region" description="Helical" evidence="6">
    <location>
        <begin position="12"/>
        <end position="35"/>
    </location>
</feature>
<comment type="subcellular location">
    <subcellularLocation>
        <location evidence="1">Membrane</location>
        <topology evidence="1">Multi-pass membrane protein</topology>
    </subcellularLocation>
</comment>
<accession>A0A376DQM9</accession>
<dbReference type="InterPro" id="IPR001991">
    <property type="entry name" value="Na-dicarboxylate_symporter"/>
</dbReference>
<gene>
    <name evidence="7" type="ORF">NCTC13533_01081</name>
</gene>
<dbReference type="Pfam" id="PF00375">
    <property type="entry name" value="SDF"/>
    <property type="match status" value="1"/>
</dbReference>
<dbReference type="Proteomes" id="UP000255224">
    <property type="component" value="Unassembled WGS sequence"/>
</dbReference>
<dbReference type="InterPro" id="IPR036458">
    <property type="entry name" value="Na:dicarbo_symporter_sf"/>
</dbReference>
<evidence type="ECO:0000256" key="6">
    <source>
        <dbReference type="SAM" id="Phobius"/>
    </source>
</evidence>
<dbReference type="SUPFAM" id="SSF118215">
    <property type="entry name" value="Proton glutamate symport protein"/>
    <property type="match status" value="1"/>
</dbReference>
<evidence type="ECO:0000313" key="8">
    <source>
        <dbReference type="Proteomes" id="UP000255224"/>
    </source>
</evidence>
<reference evidence="7 8" key="1">
    <citation type="submission" date="2018-06" db="EMBL/GenBank/DDBJ databases">
        <authorList>
            <consortium name="Pathogen Informatics"/>
            <person name="Doyle S."/>
        </authorList>
    </citation>
    <scope>NUCLEOTIDE SEQUENCE [LARGE SCALE GENOMIC DNA]</scope>
    <source>
        <strain evidence="7 8">NCTC13533</strain>
    </source>
</reference>
<proteinExistence type="predicted"/>
<dbReference type="GO" id="GO:0016020">
    <property type="term" value="C:membrane"/>
    <property type="evidence" value="ECO:0007669"/>
    <property type="project" value="UniProtKB-SubCell"/>
</dbReference>